<dbReference type="EMBL" id="LHXN01000096">
    <property type="protein sequence ID" value="KXA91858.1"/>
    <property type="molecule type" value="Genomic_DNA"/>
</dbReference>
<dbReference type="Gene3D" id="3.60.15.10">
    <property type="entry name" value="Ribonuclease Z/Hydroxyacylglutathione hydrolase-like"/>
    <property type="match status" value="1"/>
</dbReference>
<evidence type="ECO:0000313" key="1">
    <source>
        <dbReference type="EMBL" id="KXA91858.1"/>
    </source>
</evidence>
<evidence type="ECO:0000313" key="2">
    <source>
        <dbReference type="Proteomes" id="UP000070373"/>
    </source>
</evidence>
<proteinExistence type="predicted"/>
<reference evidence="1 2" key="1">
    <citation type="journal article" date="2016" name="Sci. Rep.">
        <title>Metabolic traits of an uncultured archaeal lineage -MSBL1- from brine pools of the Red Sea.</title>
        <authorList>
            <person name="Mwirichia R."/>
            <person name="Alam I."/>
            <person name="Rashid M."/>
            <person name="Vinu M."/>
            <person name="Ba-Alawi W."/>
            <person name="Anthony Kamau A."/>
            <person name="Kamanda Ngugi D."/>
            <person name="Goker M."/>
            <person name="Klenk H.P."/>
            <person name="Bajic V."/>
            <person name="Stingl U."/>
        </authorList>
    </citation>
    <scope>NUCLEOTIDE SEQUENCE [LARGE SCALE GENOMIC DNA]</scope>
    <source>
        <strain evidence="1">SCGC-AAA259E17</strain>
    </source>
</reference>
<name>A0A133UCE5_9EURY</name>
<gene>
    <name evidence="1" type="ORF">AKJ64_04420</name>
</gene>
<dbReference type="Proteomes" id="UP000070373">
    <property type="component" value="Unassembled WGS sequence"/>
</dbReference>
<dbReference type="AlphaFoldDB" id="A0A133UCE5"/>
<organism evidence="1 2">
    <name type="scientific">candidate division MSBL1 archaeon SCGC-AAA259E17</name>
    <dbReference type="NCBI Taxonomy" id="1698263"/>
    <lineage>
        <taxon>Archaea</taxon>
        <taxon>Methanobacteriati</taxon>
        <taxon>Methanobacteriota</taxon>
        <taxon>candidate division MSBL1</taxon>
    </lineage>
</organism>
<feature type="non-terminal residue" evidence="1">
    <location>
        <position position="1"/>
    </location>
</feature>
<comment type="caution">
    <text evidence="1">The sequence shown here is derived from an EMBL/GenBank/DDBJ whole genome shotgun (WGS) entry which is preliminary data.</text>
</comment>
<dbReference type="InterPro" id="IPR036866">
    <property type="entry name" value="RibonucZ/Hydroxyglut_hydro"/>
</dbReference>
<protein>
    <recommendedName>
        <fullName evidence="3">Zn-dependent hydrolase</fullName>
    </recommendedName>
</protein>
<keyword evidence="2" id="KW-1185">Reference proteome</keyword>
<accession>A0A133UCE5</accession>
<sequence>EAIEIIEKIEPDIAIPMHYKLSGLEVDISTEKEFLRLAREKGWKVEEKEKAEIESLPKKRKIIKLECQSA</sequence>
<evidence type="ECO:0008006" key="3">
    <source>
        <dbReference type="Google" id="ProtNLM"/>
    </source>
</evidence>